<name>A0A090MDK6_9HYPO</name>
<sequence>MPTRLIHVVDSDNLRLISGKEMKAEKYIALSHCWGTLKPGMVPGYCTTISNISDREKGFKIADLPQTFQDAIVVARELKVHYLWIDSLCIKQGPDGDWKDEAKRMEDVYPSAYCTIAAVSAGDSNAGFLKRDASGIDVQDGSGRHIYVSTTDTCDFDDEVEQAALNKRAWVMQERLLSCRTIHFGARRMYFECGDGVYCEDMTRLTSSSGRKYFNLDPNFPHRLRTSGYSYTISFLQSFLEDYSKRGLSKPTDRTVAISGLAQRIEAALSRKARYGVFEFFFHRNLLWQRSDLEKTGRIKYDESDKVPSWSWMAYPGGIKFIEFEDVGYGILDLYDKLEFDQDDSRALITDIWTFRDCHLDQKERSDTRRYEVLDSSETVRGWAMYDVKHGEDFDNERAVVIGRTGPRSSPERQEYHILVVGRKAGSKADNEFERVGLGRVQGGYLSWRQSDVRVI</sequence>
<reference evidence="2" key="1">
    <citation type="submission" date="2013-05" db="EMBL/GenBank/DDBJ databases">
        <title>Draft genome sequences of six wheat associated Fusarium spp. isolates.</title>
        <authorList>
            <person name="Moolhuijzen P.M."/>
            <person name="Manners J.M."/>
            <person name="Wilcox S."/>
            <person name="Bellgard M.I."/>
            <person name="Gardiner D.M."/>
        </authorList>
    </citation>
    <scope>NUCLEOTIDE SEQUENCE</scope>
    <source>
        <strain evidence="2">CS5907</strain>
    </source>
</reference>
<evidence type="ECO:0000259" key="1">
    <source>
        <dbReference type="Pfam" id="PF06985"/>
    </source>
</evidence>
<dbReference type="PANTHER" id="PTHR33112:SF10">
    <property type="entry name" value="TOL"/>
    <property type="match status" value="1"/>
</dbReference>
<dbReference type="PANTHER" id="PTHR33112">
    <property type="entry name" value="DOMAIN PROTEIN, PUTATIVE-RELATED"/>
    <property type="match status" value="1"/>
</dbReference>
<evidence type="ECO:0000313" key="2">
    <source>
        <dbReference type="EMBL" id="CEG03745.1"/>
    </source>
</evidence>
<accession>A0A090MDK6</accession>
<protein>
    <submittedName>
        <fullName evidence="2">WGS project CBMG000000000 data, contig CS5907-c002072</fullName>
    </submittedName>
</protein>
<dbReference type="AlphaFoldDB" id="A0A090MDK6"/>
<dbReference type="InterPro" id="IPR010730">
    <property type="entry name" value="HET"/>
</dbReference>
<comment type="caution">
    <text evidence="2">The sequence shown here is derived from an EMBL/GenBank/DDBJ whole genome shotgun (WGS) entry which is preliminary data.</text>
</comment>
<gene>
    <name evidence="2" type="ORF">BN851_0100550</name>
</gene>
<proteinExistence type="predicted"/>
<feature type="domain" description="Heterokaryon incompatibility" evidence="1">
    <location>
        <begin position="27"/>
        <end position="174"/>
    </location>
</feature>
<organism evidence="2">
    <name type="scientific">Fusarium acuminatum CS5907</name>
    <dbReference type="NCBI Taxonomy" id="1318461"/>
    <lineage>
        <taxon>Eukaryota</taxon>
        <taxon>Fungi</taxon>
        <taxon>Dikarya</taxon>
        <taxon>Ascomycota</taxon>
        <taxon>Pezizomycotina</taxon>
        <taxon>Sordariomycetes</taxon>
        <taxon>Hypocreomycetidae</taxon>
        <taxon>Hypocreales</taxon>
        <taxon>Nectriaceae</taxon>
        <taxon>Fusarium</taxon>
        <taxon>Fusarium tricinctum species complex</taxon>
    </lineage>
</organism>
<dbReference type="EMBL" id="CBMG010002064">
    <property type="protein sequence ID" value="CEG03745.1"/>
    <property type="molecule type" value="Genomic_DNA"/>
</dbReference>
<dbReference type="Pfam" id="PF06985">
    <property type="entry name" value="HET"/>
    <property type="match status" value="1"/>
</dbReference>